<evidence type="ECO:0000313" key="2">
    <source>
        <dbReference type="Proteomes" id="UP000503399"/>
    </source>
</evidence>
<dbReference type="AlphaFoldDB" id="A0A6F8ZI43"/>
<keyword evidence="1" id="KW-0378">Hydrolase</keyword>
<dbReference type="PANTHER" id="PTHR31891:SF1">
    <property type="entry name" value="FORMAMIDASE C869.04-RELATED"/>
    <property type="match status" value="1"/>
</dbReference>
<dbReference type="SUPFAM" id="SSF141130">
    <property type="entry name" value="Acetamidase/Formamidase-like"/>
    <property type="match status" value="1"/>
</dbReference>
<dbReference type="PANTHER" id="PTHR31891">
    <property type="entry name" value="FORMAMIDASE C869.04-RELATED"/>
    <property type="match status" value="1"/>
</dbReference>
<dbReference type="InterPro" id="IPR004304">
    <property type="entry name" value="FmdA_AmdA"/>
</dbReference>
<evidence type="ECO:0000313" key="1">
    <source>
        <dbReference type="EMBL" id="CAB1129322.1"/>
    </source>
</evidence>
<dbReference type="Gene3D" id="2.60.120.580">
    <property type="entry name" value="Acetamidase/Formamidase-like domains"/>
    <property type="match status" value="1"/>
</dbReference>
<dbReference type="GO" id="GO:0004328">
    <property type="term" value="F:formamidase activity"/>
    <property type="evidence" value="ECO:0007669"/>
    <property type="project" value="UniProtKB-EC"/>
</dbReference>
<organism evidence="1 2">
    <name type="scientific">Candidatus Hydrogenisulfobacillus filiaventi</name>
    <dbReference type="NCBI Taxonomy" id="2707344"/>
    <lineage>
        <taxon>Bacteria</taxon>
        <taxon>Bacillati</taxon>
        <taxon>Bacillota</taxon>
        <taxon>Clostridia</taxon>
        <taxon>Eubacteriales</taxon>
        <taxon>Clostridiales Family XVII. Incertae Sedis</taxon>
        <taxon>Candidatus Hydrogenisulfobacillus</taxon>
    </lineage>
</organism>
<protein>
    <submittedName>
        <fullName evidence="1">Formamidase</fullName>
        <ecNumber evidence="1">3.5.1.49</ecNumber>
    </submittedName>
</protein>
<dbReference type="NCBIfam" id="NF045496">
    <property type="entry name" value="FormamaseFmdA"/>
    <property type="match status" value="1"/>
</dbReference>
<dbReference type="EMBL" id="LR778114">
    <property type="protein sequence ID" value="CAB1129322.1"/>
    <property type="molecule type" value="Genomic_DNA"/>
</dbReference>
<keyword evidence="2" id="KW-1185">Reference proteome</keyword>
<sequence>MPKVLFLAELDKPMAEWDLPGHNRWHPEIPAQVGVKPGEDFRVECQEWTDGQIGNTDDAADVAGVDLSRAHVLSGPIAIKGAEPGDLLVVDILDLGPLRSWGYTGIFSRTNGGGFLTDVFPEAQKAVWDFHGIYTDSRHIPGVRFAGLSHPGLIGCAPSEDLLARWNAREQALIATDPGRVPPLALPPLERNAVLGTLKGAARDRVAREAARTIPPREHGGNVDIKNLSCGTRIFFPVYVRDALLSVGDLHFSQGDGEITFCGAIEMAGWIDLGVDVIKGGMARYGITSPVFKPGPVEPRYLEFLTFEGISVEEGRNYYLDATVAYRQAALNAIRYLTHFGYTAEQAYLLLGAAPVEGRIGGVVDIPNACVSLAIPTAIFDRPVLPV</sequence>
<accession>A0A6F8ZI43</accession>
<name>A0A6F8ZI43_9FIRM</name>
<proteinExistence type="predicted"/>
<reference evidence="1 2" key="1">
    <citation type="submission" date="2020-02" db="EMBL/GenBank/DDBJ databases">
        <authorList>
            <person name="Hogendoorn C."/>
        </authorList>
    </citation>
    <scope>NUCLEOTIDE SEQUENCE [LARGE SCALE GENOMIC DNA]</scope>
    <source>
        <strain evidence="1">R501</strain>
    </source>
</reference>
<dbReference type="Proteomes" id="UP000503399">
    <property type="component" value="Chromosome"/>
</dbReference>
<dbReference type="Pfam" id="PF03069">
    <property type="entry name" value="FmdA_AmdA"/>
    <property type="match status" value="1"/>
</dbReference>
<dbReference type="EC" id="3.5.1.49" evidence="1"/>
<dbReference type="InterPro" id="IPR054833">
    <property type="entry name" value="FormamaseFmdA"/>
</dbReference>
<gene>
    <name evidence="1" type="primary">fmdA</name>
    <name evidence="1" type="ORF">R50_1821</name>
</gene>
<dbReference type="KEGG" id="hfv:R50_1821"/>